<gene>
    <name evidence="3" type="ORF">GIB67_020570</name>
</gene>
<dbReference type="GO" id="GO:0005634">
    <property type="term" value="C:nucleus"/>
    <property type="evidence" value="ECO:0007669"/>
    <property type="project" value="TreeGrafter"/>
</dbReference>
<dbReference type="Pfam" id="PF13837">
    <property type="entry name" value="Myb_DNA-bind_4"/>
    <property type="match status" value="1"/>
</dbReference>
<feature type="region of interest" description="Disordered" evidence="1">
    <location>
        <begin position="236"/>
        <end position="275"/>
    </location>
</feature>
<dbReference type="GO" id="GO:0000976">
    <property type="term" value="F:transcription cis-regulatory region binding"/>
    <property type="evidence" value="ECO:0007669"/>
    <property type="project" value="TreeGrafter"/>
</dbReference>
<dbReference type="InterPro" id="IPR044823">
    <property type="entry name" value="ASIL1/2-like"/>
</dbReference>
<organism evidence="3 4">
    <name type="scientific">Kingdonia uniflora</name>
    <dbReference type="NCBI Taxonomy" id="39325"/>
    <lineage>
        <taxon>Eukaryota</taxon>
        <taxon>Viridiplantae</taxon>
        <taxon>Streptophyta</taxon>
        <taxon>Embryophyta</taxon>
        <taxon>Tracheophyta</taxon>
        <taxon>Spermatophyta</taxon>
        <taxon>Magnoliopsida</taxon>
        <taxon>Ranunculales</taxon>
        <taxon>Circaeasteraceae</taxon>
        <taxon>Kingdonia</taxon>
    </lineage>
</organism>
<dbReference type="Gene3D" id="1.10.10.60">
    <property type="entry name" value="Homeodomain-like"/>
    <property type="match status" value="1"/>
</dbReference>
<dbReference type="InterPro" id="IPR044822">
    <property type="entry name" value="Myb_DNA-bind_4"/>
</dbReference>
<name>A0A7J7NLV7_9MAGN</name>
<dbReference type="PANTHER" id="PTHR31307">
    <property type="entry name" value="TRIHELIX TRANSCRIPTION FACTOR ASIL2"/>
    <property type="match status" value="1"/>
</dbReference>
<sequence length="361" mass="40850">MGDSDEDNRYPLNPNSSNRHRPYSSSNRHSIPPRNNPPPPVVSNEDYFDTDSDEEGERETEYGNDVDVGDELDRSRKKRKLKSLHSGFEFVSRKPQQTVIGGRDGSLGDWTEYETVALLDTWGDGFGLLGRKSHSSREWVEVAKKVSQATKLVITDTQCRERLETLKKKYKKERMKFGWKAVAAGIGSKWVYFKKMDKLMTAWSASASRQPGLSSGMDCGEYVFMNPDVYLNCSTGLDEMRDSPGNSESLERGEEEDSDGIPPVGKENVKDGQDGSSFKLLADSINKFGEIYEKIENDKRQYMLELEKMRKDFLTDLEIKKKEIMERAQADIARIRQGDDDDDDDVEEEATDDSAAENGTG</sequence>
<protein>
    <recommendedName>
        <fullName evidence="2">Myb/SANT-like DNA-binding domain-containing protein</fullName>
    </recommendedName>
</protein>
<dbReference type="OrthoDB" id="691673at2759"/>
<evidence type="ECO:0000256" key="1">
    <source>
        <dbReference type="SAM" id="MobiDB-lite"/>
    </source>
</evidence>
<dbReference type="AlphaFoldDB" id="A0A7J7NLV7"/>
<reference evidence="3 4" key="1">
    <citation type="journal article" date="2020" name="IScience">
        <title>Genome Sequencing of the Endangered Kingdonia uniflora (Circaeasteraceae, Ranunculales) Reveals Potential Mechanisms of Evolutionary Specialization.</title>
        <authorList>
            <person name="Sun Y."/>
            <person name="Deng T."/>
            <person name="Zhang A."/>
            <person name="Moore M.J."/>
            <person name="Landis J.B."/>
            <person name="Lin N."/>
            <person name="Zhang H."/>
            <person name="Zhang X."/>
            <person name="Huang J."/>
            <person name="Zhang X."/>
            <person name="Sun H."/>
            <person name="Wang H."/>
        </authorList>
    </citation>
    <scope>NUCLEOTIDE SEQUENCE [LARGE SCALE GENOMIC DNA]</scope>
    <source>
        <strain evidence="3">TB1705</strain>
        <tissue evidence="3">Leaf</tissue>
    </source>
</reference>
<feature type="compositionally biased region" description="Acidic residues" evidence="1">
    <location>
        <begin position="339"/>
        <end position="355"/>
    </location>
</feature>
<feature type="region of interest" description="Disordered" evidence="1">
    <location>
        <begin position="1"/>
        <end position="73"/>
    </location>
</feature>
<keyword evidence="4" id="KW-1185">Reference proteome</keyword>
<dbReference type="Proteomes" id="UP000541444">
    <property type="component" value="Unassembled WGS sequence"/>
</dbReference>
<evidence type="ECO:0000313" key="3">
    <source>
        <dbReference type="EMBL" id="KAF6168000.1"/>
    </source>
</evidence>
<dbReference type="PANTHER" id="PTHR31307:SF6">
    <property type="entry name" value="OS01G0718900 PROTEIN"/>
    <property type="match status" value="1"/>
</dbReference>
<proteinExistence type="predicted"/>
<accession>A0A7J7NLV7</accession>
<evidence type="ECO:0000259" key="2">
    <source>
        <dbReference type="Pfam" id="PF13837"/>
    </source>
</evidence>
<dbReference type="EMBL" id="JACGCM010000711">
    <property type="protein sequence ID" value="KAF6168000.1"/>
    <property type="molecule type" value="Genomic_DNA"/>
</dbReference>
<feature type="compositionally biased region" description="Low complexity" evidence="1">
    <location>
        <begin position="24"/>
        <end position="33"/>
    </location>
</feature>
<evidence type="ECO:0000313" key="4">
    <source>
        <dbReference type="Proteomes" id="UP000541444"/>
    </source>
</evidence>
<feature type="region of interest" description="Disordered" evidence="1">
    <location>
        <begin position="331"/>
        <end position="361"/>
    </location>
</feature>
<feature type="compositionally biased region" description="Acidic residues" evidence="1">
    <location>
        <begin position="46"/>
        <end position="70"/>
    </location>
</feature>
<feature type="domain" description="Myb/SANT-like DNA-binding" evidence="2">
    <location>
        <begin position="109"/>
        <end position="199"/>
    </location>
</feature>
<comment type="caution">
    <text evidence="3">The sequence shown here is derived from an EMBL/GenBank/DDBJ whole genome shotgun (WGS) entry which is preliminary data.</text>
</comment>